<dbReference type="GO" id="GO:0043410">
    <property type="term" value="P:positive regulation of MAPK cascade"/>
    <property type="evidence" value="ECO:0007669"/>
    <property type="project" value="TreeGrafter"/>
</dbReference>
<proteinExistence type="predicted"/>
<dbReference type="SMART" id="SM01244">
    <property type="entry name" value="IRS"/>
    <property type="match status" value="1"/>
</dbReference>
<dbReference type="GO" id="GO:0005737">
    <property type="term" value="C:cytoplasm"/>
    <property type="evidence" value="ECO:0007669"/>
    <property type="project" value="TreeGrafter"/>
</dbReference>
<dbReference type="InterPro" id="IPR001849">
    <property type="entry name" value="PH_domain"/>
</dbReference>
<dbReference type="InterPro" id="IPR011993">
    <property type="entry name" value="PH-like_dom_sf"/>
</dbReference>
<dbReference type="AlphaFoldDB" id="A0A3Q3IIN3"/>
<dbReference type="GO" id="GO:0007169">
    <property type="term" value="P:cell surface receptor protein tyrosine kinase signaling pathway"/>
    <property type="evidence" value="ECO:0007669"/>
    <property type="project" value="TreeGrafter"/>
</dbReference>
<dbReference type="InterPro" id="IPR050996">
    <property type="entry name" value="Docking_Protein_DOK"/>
</dbReference>
<keyword evidence="3" id="KW-1185">Reference proteome</keyword>
<dbReference type="SMART" id="SM00233">
    <property type="entry name" value="PH"/>
    <property type="match status" value="1"/>
</dbReference>
<feature type="domain" description="IRS-type PTB" evidence="1">
    <location>
        <begin position="147"/>
        <end position="251"/>
    </location>
</feature>
<dbReference type="PANTHER" id="PTHR21258">
    <property type="entry name" value="DOCKING PROTEIN RELATED"/>
    <property type="match status" value="1"/>
</dbReference>
<protein>
    <recommendedName>
        <fullName evidence="1">IRS-type PTB domain-containing protein</fullName>
    </recommendedName>
</protein>
<reference evidence="2" key="2">
    <citation type="submission" date="2025-09" db="UniProtKB">
        <authorList>
            <consortium name="Ensembl"/>
        </authorList>
    </citation>
    <scope>IDENTIFICATION</scope>
</reference>
<dbReference type="InterPro" id="IPR002404">
    <property type="entry name" value="IRS_PTB"/>
</dbReference>
<dbReference type="GO" id="GO:0007265">
    <property type="term" value="P:Ras protein signal transduction"/>
    <property type="evidence" value="ECO:0007669"/>
    <property type="project" value="TreeGrafter"/>
</dbReference>
<organism evidence="2 3">
    <name type="scientific">Monopterus albus</name>
    <name type="common">Swamp eel</name>
    <dbReference type="NCBI Taxonomy" id="43700"/>
    <lineage>
        <taxon>Eukaryota</taxon>
        <taxon>Metazoa</taxon>
        <taxon>Chordata</taxon>
        <taxon>Craniata</taxon>
        <taxon>Vertebrata</taxon>
        <taxon>Euteleostomi</taxon>
        <taxon>Actinopterygii</taxon>
        <taxon>Neopterygii</taxon>
        <taxon>Teleostei</taxon>
        <taxon>Neoteleostei</taxon>
        <taxon>Acanthomorphata</taxon>
        <taxon>Anabantaria</taxon>
        <taxon>Synbranchiformes</taxon>
        <taxon>Synbranchidae</taxon>
        <taxon>Monopterus</taxon>
    </lineage>
</organism>
<dbReference type="PROSITE" id="PS51064">
    <property type="entry name" value="IRS_PTB"/>
    <property type="match status" value="1"/>
</dbReference>
<dbReference type="Proteomes" id="UP000261600">
    <property type="component" value="Unplaced"/>
</dbReference>
<dbReference type="Pfam" id="PF02174">
    <property type="entry name" value="IRS"/>
    <property type="match status" value="1"/>
</dbReference>
<name>A0A3Q3IIN3_MONAL</name>
<dbReference type="PANTHER" id="PTHR21258:SF58">
    <property type="entry name" value="DOCKING PROTEIN 3-LIKE"/>
    <property type="match status" value="1"/>
</dbReference>
<accession>A0A3Q3IIN3</accession>
<dbReference type="STRING" id="43700.ENSMALP00000004558"/>
<dbReference type="Ensembl" id="ENSMALT00000004666.1">
    <property type="protein sequence ID" value="ENSMALP00000004558.1"/>
    <property type="gene ID" value="ENSMALG00000003259.1"/>
</dbReference>
<evidence type="ECO:0000313" key="2">
    <source>
        <dbReference type="Ensembl" id="ENSMALP00000004558.1"/>
    </source>
</evidence>
<evidence type="ECO:0000313" key="3">
    <source>
        <dbReference type="Proteomes" id="UP000261600"/>
    </source>
</evidence>
<sequence>LTSMDVISKEGMLYLQAVKFGKRTWRKIWGMLFKPSSTGVGRLEIYTVLDTNAITDQKKAGRQKTPERKVVRLSDCLSVTPAPNEACLQGCTAFYINTTQCTYTMASTTSQEWISALCFLAFQDPGETDRGGLERGNDLTMEDNVLYSSWKAVTVQSTEASRRCKLAGDYLVSPDKDAVILLAINTCHVIYHWPYRFLRKFGQVEGGFSIEAGRRCESGEGIFIFLSTQGSLIFQAISEQCSVLRRSPLHPRSCEQTPVILPTTSNRPSGQDGSANLYASIKHTSDTSQLDLMQLSSVKPHVSCTKEAVGEEDEDEDEQYHSLEALKLDIDTGDSIYYNLKRATPPLIRKDEFKPETDNSEYIYSTVKLVKSPSNPELQPVPQPPPCTISQSASHILPKPKYQRQPPVSNYVQPGYNAQAQAVDDMKEMEGAINPSLYVTPTEAPGSFKHRLAEIISKDLAKFQTPLPSRVNSPTFSQ</sequence>
<dbReference type="SUPFAM" id="SSF50729">
    <property type="entry name" value="PH domain-like"/>
    <property type="match status" value="2"/>
</dbReference>
<evidence type="ECO:0000259" key="1">
    <source>
        <dbReference type="PROSITE" id="PS51064"/>
    </source>
</evidence>
<dbReference type="Gene3D" id="2.30.29.30">
    <property type="entry name" value="Pleckstrin-homology domain (PH domain)/Phosphotyrosine-binding domain (PTB)"/>
    <property type="match status" value="2"/>
</dbReference>
<reference evidence="2" key="1">
    <citation type="submission" date="2025-08" db="UniProtKB">
        <authorList>
            <consortium name="Ensembl"/>
        </authorList>
    </citation>
    <scope>IDENTIFICATION</scope>
</reference>
<dbReference type="SMART" id="SM00310">
    <property type="entry name" value="PTBI"/>
    <property type="match status" value="1"/>
</dbReference>